<evidence type="ECO:0000256" key="1">
    <source>
        <dbReference type="SAM" id="MobiDB-lite"/>
    </source>
</evidence>
<organism evidence="2 3">
    <name type="scientific">Botrytis porri</name>
    <dbReference type="NCBI Taxonomy" id="87229"/>
    <lineage>
        <taxon>Eukaryota</taxon>
        <taxon>Fungi</taxon>
        <taxon>Dikarya</taxon>
        <taxon>Ascomycota</taxon>
        <taxon>Pezizomycotina</taxon>
        <taxon>Leotiomycetes</taxon>
        <taxon>Helotiales</taxon>
        <taxon>Sclerotiniaceae</taxon>
        <taxon>Botrytis</taxon>
    </lineage>
</organism>
<protein>
    <submittedName>
        <fullName evidence="2">Uncharacterized protein</fullName>
    </submittedName>
</protein>
<reference evidence="2 3" key="1">
    <citation type="submission" date="2017-12" db="EMBL/GenBank/DDBJ databases">
        <title>Comparative genomics of Botrytis spp.</title>
        <authorList>
            <person name="Valero-Jimenez C.A."/>
            <person name="Tapia P."/>
            <person name="Veloso J."/>
            <person name="Silva-Moreno E."/>
            <person name="Staats M."/>
            <person name="Valdes J.H."/>
            <person name="Van Kan J.A.L."/>
        </authorList>
    </citation>
    <scope>NUCLEOTIDE SEQUENCE [LARGE SCALE GENOMIC DNA]</scope>
    <source>
        <strain evidence="2 3">MUCL3349</strain>
    </source>
</reference>
<feature type="region of interest" description="Disordered" evidence="1">
    <location>
        <begin position="92"/>
        <end position="112"/>
    </location>
</feature>
<gene>
    <name evidence="2" type="ORF">BPOR_0349g00090</name>
</gene>
<comment type="caution">
    <text evidence="2">The sequence shown here is derived from an EMBL/GenBank/DDBJ whole genome shotgun (WGS) entry which is preliminary data.</text>
</comment>
<keyword evidence="3" id="KW-1185">Reference proteome</keyword>
<dbReference type="Proteomes" id="UP000297280">
    <property type="component" value="Unassembled WGS sequence"/>
</dbReference>
<dbReference type="AlphaFoldDB" id="A0A4Z1KQ72"/>
<dbReference type="EMBL" id="PQXO01000348">
    <property type="protein sequence ID" value="TGO85954.1"/>
    <property type="molecule type" value="Genomic_DNA"/>
</dbReference>
<name>A0A4Z1KQ72_9HELO</name>
<proteinExistence type="predicted"/>
<accession>A0A4Z1KQ72</accession>
<sequence length="137" mass="15179">MSTTQKTNSAPTSAQKKSTDIKCVQTTKGWVCALCFPLGHPSRAFERVMNLTELRNHAAGNHYTYLGQDEWDNYVKQSVYFEAQFRNQSSLGLNNGITNTPPTTASQKTPTNKAGVLKRTYVKKDNPAAAESAFDLM</sequence>
<evidence type="ECO:0000313" key="2">
    <source>
        <dbReference type="EMBL" id="TGO85954.1"/>
    </source>
</evidence>
<evidence type="ECO:0000313" key="3">
    <source>
        <dbReference type="Proteomes" id="UP000297280"/>
    </source>
</evidence>